<feature type="chain" id="PRO_5043901118" description="UDP-glycosyltransferase" evidence="5">
    <location>
        <begin position="19"/>
        <end position="246"/>
    </location>
</feature>
<keyword evidence="4" id="KW-0472">Membrane</keyword>
<evidence type="ECO:0000256" key="2">
    <source>
        <dbReference type="ARBA" id="ARBA00022676"/>
    </source>
</evidence>
<keyword evidence="7" id="KW-1185">Reference proteome</keyword>
<dbReference type="InterPro" id="IPR050271">
    <property type="entry name" value="UDP-glycosyltransferase"/>
</dbReference>
<dbReference type="GO" id="GO:0008194">
    <property type="term" value="F:UDP-glycosyltransferase activity"/>
    <property type="evidence" value="ECO:0007669"/>
    <property type="project" value="InterPro"/>
</dbReference>
<dbReference type="InterPro" id="IPR002213">
    <property type="entry name" value="UDP_glucos_trans"/>
</dbReference>
<evidence type="ECO:0000256" key="1">
    <source>
        <dbReference type="ARBA" id="ARBA00009995"/>
    </source>
</evidence>
<keyword evidence="4" id="KW-1133">Transmembrane helix</keyword>
<keyword evidence="3" id="KW-0808">Transferase</keyword>
<evidence type="ECO:0000256" key="3">
    <source>
        <dbReference type="ARBA" id="ARBA00022679"/>
    </source>
</evidence>
<dbReference type="Gene3D" id="3.40.50.2000">
    <property type="entry name" value="Glycogen Phosphorylase B"/>
    <property type="match status" value="1"/>
</dbReference>
<sequence length="246" mass="27869">MILRSVLCVILLFNCRQCANIIAIFNGGSKSNTILGVKLAEGLIKRGHQVTIVSPHTSEPIAGLTQIKLKKLYDSLAHPNIRAFISHGGLGGNTETVYHGVPVVGIPFFGDQRLNMHEAEKAGYAVSLEYEQLNEDLFRTKVREILENPIYRENAKKRSALIKGQLIKPMDNAAFWIEHIIKYGSGSHLRNDGMDLSWCQLYMVDIYIFYTVLLSLISFITFKSMKMSYRFIRRIGSKNHLKIKQP</sequence>
<gene>
    <name evidence="6" type="ORF">WA026_006276</name>
</gene>
<dbReference type="CDD" id="cd03784">
    <property type="entry name" value="GT1_Gtf-like"/>
    <property type="match status" value="1"/>
</dbReference>
<evidence type="ECO:0000256" key="4">
    <source>
        <dbReference type="SAM" id="Phobius"/>
    </source>
</evidence>
<feature type="signal peptide" evidence="5">
    <location>
        <begin position="1"/>
        <end position="18"/>
    </location>
</feature>
<dbReference type="EMBL" id="JARQZJ010000002">
    <property type="protein sequence ID" value="KAK9870192.1"/>
    <property type="molecule type" value="Genomic_DNA"/>
</dbReference>
<dbReference type="Pfam" id="PF00201">
    <property type="entry name" value="UDPGT"/>
    <property type="match status" value="1"/>
</dbReference>
<keyword evidence="4" id="KW-0812">Transmembrane</keyword>
<comment type="similarity">
    <text evidence="1">Belongs to the UDP-glycosyltransferase family.</text>
</comment>
<dbReference type="PANTHER" id="PTHR48043:SF159">
    <property type="entry name" value="EG:EG0003.4 PROTEIN-RELATED"/>
    <property type="match status" value="1"/>
</dbReference>
<feature type="transmembrane region" description="Helical" evidence="4">
    <location>
        <begin position="201"/>
        <end position="222"/>
    </location>
</feature>
<proteinExistence type="inferred from homology"/>
<dbReference type="Proteomes" id="UP001431783">
    <property type="component" value="Unassembled WGS sequence"/>
</dbReference>
<keyword evidence="5" id="KW-0732">Signal</keyword>
<evidence type="ECO:0008006" key="8">
    <source>
        <dbReference type="Google" id="ProtNLM"/>
    </source>
</evidence>
<organism evidence="6 7">
    <name type="scientific">Henosepilachna vigintioctopunctata</name>
    <dbReference type="NCBI Taxonomy" id="420089"/>
    <lineage>
        <taxon>Eukaryota</taxon>
        <taxon>Metazoa</taxon>
        <taxon>Ecdysozoa</taxon>
        <taxon>Arthropoda</taxon>
        <taxon>Hexapoda</taxon>
        <taxon>Insecta</taxon>
        <taxon>Pterygota</taxon>
        <taxon>Neoptera</taxon>
        <taxon>Endopterygota</taxon>
        <taxon>Coleoptera</taxon>
        <taxon>Polyphaga</taxon>
        <taxon>Cucujiformia</taxon>
        <taxon>Coccinelloidea</taxon>
        <taxon>Coccinellidae</taxon>
        <taxon>Epilachninae</taxon>
        <taxon>Epilachnini</taxon>
        <taxon>Henosepilachna</taxon>
    </lineage>
</organism>
<protein>
    <recommendedName>
        <fullName evidence="8">UDP-glycosyltransferase</fullName>
    </recommendedName>
</protein>
<evidence type="ECO:0000256" key="5">
    <source>
        <dbReference type="SAM" id="SignalP"/>
    </source>
</evidence>
<accession>A0AAW1TI51</accession>
<reference evidence="6 7" key="1">
    <citation type="submission" date="2023-03" db="EMBL/GenBank/DDBJ databases">
        <title>Genome insight into feeding habits of ladybird beetles.</title>
        <authorList>
            <person name="Li H.-S."/>
            <person name="Huang Y.-H."/>
            <person name="Pang H."/>
        </authorList>
    </citation>
    <scope>NUCLEOTIDE SEQUENCE [LARGE SCALE GENOMIC DNA]</scope>
    <source>
        <strain evidence="6">SYSU_2023b</strain>
        <tissue evidence="6">Whole body</tissue>
    </source>
</reference>
<dbReference type="SUPFAM" id="SSF53756">
    <property type="entry name" value="UDP-Glycosyltransferase/glycogen phosphorylase"/>
    <property type="match status" value="1"/>
</dbReference>
<dbReference type="AlphaFoldDB" id="A0AAW1TI51"/>
<evidence type="ECO:0000313" key="6">
    <source>
        <dbReference type="EMBL" id="KAK9870192.1"/>
    </source>
</evidence>
<dbReference type="PANTHER" id="PTHR48043">
    <property type="entry name" value="EG:EG0003.4 PROTEIN-RELATED"/>
    <property type="match status" value="1"/>
</dbReference>
<keyword evidence="2" id="KW-0328">Glycosyltransferase</keyword>
<comment type="caution">
    <text evidence="6">The sequence shown here is derived from an EMBL/GenBank/DDBJ whole genome shotgun (WGS) entry which is preliminary data.</text>
</comment>
<name>A0AAW1TI51_9CUCU</name>
<evidence type="ECO:0000313" key="7">
    <source>
        <dbReference type="Proteomes" id="UP001431783"/>
    </source>
</evidence>